<keyword evidence="3" id="KW-1185">Reference proteome</keyword>
<feature type="compositionally biased region" description="Low complexity" evidence="1">
    <location>
        <begin position="1108"/>
        <end position="1128"/>
    </location>
</feature>
<feature type="region of interest" description="Disordered" evidence="1">
    <location>
        <begin position="1181"/>
        <end position="1215"/>
    </location>
</feature>
<accession>A0A0N1IAA1</accession>
<feature type="compositionally biased region" description="Low complexity" evidence="1">
    <location>
        <begin position="158"/>
        <end position="169"/>
    </location>
</feature>
<feature type="region of interest" description="Disordered" evidence="1">
    <location>
        <begin position="468"/>
        <end position="501"/>
    </location>
</feature>
<feature type="compositionally biased region" description="Basic and acidic residues" evidence="1">
    <location>
        <begin position="975"/>
        <end position="991"/>
    </location>
</feature>
<dbReference type="Proteomes" id="UP000038009">
    <property type="component" value="Unassembled WGS sequence"/>
</dbReference>
<dbReference type="VEuPathDB" id="TriTrypDB:Lsey_0029_0210"/>
<evidence type="ECO:0000313" key="3">
    <source>
        <dbReference type="Proteomes" id="UP000038009"/>
    </source>
</evidence>
<feature type="compositionally biased region" description="Pro residues" evidence="1">
    <location>
        <begin position="63"/>
        <end position="77"/>
    </location>
</feature>
<feature type="compositionally biased region" description="Polar residues" evidence="1">
    <location>
        <begin position="1039"/>
        <end position="1052"/>
    </location>
</feature>
<feature type="region of interest" description="Disordered" evidence="1">
    <location>
        <begin position="1105"/>
        <end position="1164"/>
    </location>
</feature>
<proteinExistence type="predicted"/>
<sequence length="1291" mass="135393">MSLPTAAVSTLGEACEAPRTHRAKADETATTYVFSKRSLLNPRRFAELLKSVSERAAARRSLPHPPLPISCSPPTPPAAVSQRRWSWQRPSVLPSASLDTPLTLGGHRPSHSRGAHFSSSDESVQHTRVPQSPEHLPSASPNRRQRSPYATETHQPNSDATAAPTAAITSSGTSAEDVFSAAAVTRLVQDVQQELHRLQECVDDMHLSITPFQRGATTAVTAPLAGAAMPSHETASSDMVTTPDCNTTVGWESIESVPAALINHDTTRIQRDCNEERGEDARAGDQPVVTPAGETGKSTVAVSHREPHLSPLPSAPAGQYSANGVEVKLQECLKTMDHSEKAATCSGASTPSPFAITAPVPLASLAPLPTVPLQGNFILSDGSSGGLSGLHVTDGGTPSITALPGLVADAAGTASTLGHQSEEMVLQNSWAEAVKAAEQHIFVEGDDGRPVTALRHRVLVVAAHATSPPSTQLSFSDLKAQARGESARGERRDTAEGASGATLSMDREGAYCMLDVYTWNMSSPLSRRRTSFASAGAESEAPLLLASTASAVRPSLATTMTVYALPGEDGGLLLTPPSVTTVDPLESSTGETHQPNKPQTADVQLAVQQDDREDDGSCCGDVLTPLALLAEQHLAAFARCASTDSTAKEEGRVMSSRVEGAACKRASGTPAEALLTQVMEANRKHMPPLMAAAMAAEVRSAHRAVAGGGDTAMAKMTEECKEIGPVDNANLGSSINRAEDVRHGVAVCSTEVRPATSRSRRRNKGGAAAATLEATKRTEAITLPESSTQGAAQPAPDAGRASGGAPHRYQRRLLNCEVVEFPQVCTVSVLNTPPEPSELTKSPLAPFTAESTSGLLQQAPSCQFLTEAAFHADVNHEGVDEAGPVLHYESRGSRGAANTQESYHSKVAEVTSLQAVPLARTAASDGGDTLFTAATYRDGVSDGHIHHSAADNTGDLPASLDLSPIKDTYGALGEAGHHGVNSDDAVTRDASEPPPPKPPSSAAPRELPESSTQRQQRAVGRRHRCNCHGVGYRHVPSEPSWQITSDMSSTSHLIRPGAPSPKSHSQNSVFSPLTRSQLPPSPSLTKRKPYSQPVDTMATRDAMGEGVGAHTAPHGGLAAAPAASQDSSPDSHREHSPAVKSDEEAMRSLSKSPTPRTPPAMTTTTPFFLLPALAVSRSITAGGAPQSKNGDGNRGERCQGRHPSGCGSPSSRMRGTSVLTTGQYRLWASSRSCHAAPTERVASAPMCDGFRRPCFSLFPASTGALRAPTALLPSSAHAALRFPKKERHSLL</sequence>
<comment type="caution">
    <text evidence="2">The sequence shown here is derived from an EMBL/GenBank/DDBJ whole genome shotgun (WGS) entry which is preliminary data.</text>
</comment>
<feature type="compositionally biased region" description="Polar residues" evidence="1">
    <location>
        <begin position="148"/>
        <end position="157"/>
    </location>
</feature>
<feature type="compositionally biased region" description="Pro residues" evidence="1">
    <location>
        <begin position="992"/>
        <end position="1001"/>
    </location>
</feature>
<feature type="region of interest" description="Disordered" evidence="1">
    <location>
        <begin position="97"/>
        <end position="169"/>
    </location>
</feature>
<feature type="compositionally biased region" description="Basic and acidic residues" evidence="1">
    <location>
        <begin position="480"/>
        <end position="495"/>
    </location>
</feature>
<protein>
    <submittedName>
        <fullName evidence="2">Uncharacterized protein</fullName>
    </submittedName>
</protein>
<evidence type="ECO:0000313" key="2">
    <source>
        <dbReference type="EMBL" id="KPI89201.1"/>
    </source>
</evidence>
<feature type="region of interest" description="Disordered" evidence="1">
    <location>
        <begin position="752"/>
        <end position="806"/>
    </location>
</feature>
<feature type="region of interest" description="Disordered" evidence="1">
    <location>
        <begin position="275"/>
        <end position="294"/>
    </location>
</feature>
<evidence type="ECO:0000256" key="1">
    <source>
        <dbReference type="SAM" id="MobiDB-lite"/>
    </source>
</evidence>
<feature type="compositionally biased region" description="Polar residues" evidence="1">
    <location>
        <begin position="117"/>
        <end position="130"/>
    </location>
</feature>
<dbReference type="OrthoDB" id="10686028at2759"/>
<name>A0A0N1IAA1_LEPSE</name>
<feature type="compositionally biased region" description="Polar residues" evidence="1">
    <location>
        <begin position="1062"/>
        <end position="1078"/>
    </location>
</feature>
<reference evidence="2 3" key="1">
    <citation type="journal article" date="2015" name="PLoS Pathog.">
        <title>Leptomonas seymouri: Adaptations to the Dixenous Life Cycle Analyzed by Genome Sequencing, Transcriptome Profiling and Co-infection with Leishmania donovani.</title>
        <authorList>
            <person name="Kraeva N."/>
            <person name="Butenko A."/>
            <person name="Hlavacova J."/>
            <person name="Kostygov A."/>
            <person name="Myskova J."/>
            <person name="Grybchuk D."/>
            <person name="Lestinova T."/>
            <person name="Votypka J."/>
            <person name="Volf P."/>
            <person name="Opperdoes F."/>
            <person name="Flegontov P."/>
            <person name="Lukes J."/>
            <person name="Yurchenko V."/>
        </authorList>
    </citation>
    <scope>NUCLEOTIDE SEQUENCE [LARGE SCALE GENOMIC DNA]</scope>
    <source>
        <strain evidence="2 3">ATCC 30220</strain>
    </source>
</reference>
<dbReference type="OMA" id="CEAPRTH"/>
<gene>
    <name evidence="2" type="ORF">ABL78_1694</name>
</gene>
<feature type="region of interest" description="Disordered" evidence="1">
    <location>
        <begin position="60"/>
        <end position="85"/>
    </location>
</feature>
<feature type="region of interest" description="Disordered" evidence="1">
    <location>
        <begin position="971"/>
        <end position="1092"/>
    </location>
</feature>
<feature type="compositionally biased region" description="Basic and acidic residues" evidence="1">
    <location>
        <begin position="1129"/>
        <end position="1146"/>
    </location>
</feature>
<dbReference type="EMBL" id="LJSK01000029">
    <property type="protein sequence ID" value="KPI89201.1"/>
    <property type="molecule type" value="Genomic_DNA"/>
</dbReference>
<organism evidence="2 3">
    <name type="scientific">Leptomonas seymouri</name>
    <dbReference type="NCBI Taxonomy" id="5684"/>
    <lineage>
        <taxon>Eukaryota</taxon>
        <taxon>Discoba</taxon>
        <taxon>Euglenozoa</taxon>
        <taxon>Kinetoplastea</taxon>
        <taxon>Metakinetoplastina</taxon>
        <taxon>Trypanosomatida</taxon>
        <taxon>Trypanosomatidae</taxon>
        <taxon>Leishmaniinae</taxon>
        <taxon>Leptomonas</taxon>
    </lineage>
</organism>